<dbReference type="PANTHER" id="PTHR14269">
    <property type="entry name" value="CDP-DIACYLGLYCEROL--GLYCEROL-3-PHOSPHATE 3-PHOSPHATIDYLTRANSFERASE-RELATED"/>
    <property type="match status" value="1"/>
</dbReference>
<dbReference type="InterPro" id="IPR036412">
    <property type="entry name" value="HAD-like_sf"/>
</dbReference>
<dbReference type="RefSeq" id="XP_499640.1">
    <property type="nucleotide sequence ID" value="XM_499640.1"/>
</dbReference>
<dbReference type="Pfam" id="PF13242">
    <property type="entry name" value="Hydrolase_like"/>
    <property type="match status" value="1"/>
</dbReference>
<dbReference type="KEGG" id="yli:2905757"/>
<sequence>MLRALKTRQLAPIFRQRVVTRLLTTAPAAKLSYVFDIDGVLMHGGEAIPQGRQALLELEQAQVPWILLTNGGGKSEVQRTEELSKALDFYIDPQQIVQSHTPFRGLSGQYERVLVVGGDHDMSRQVAELYGFKHVIVPADIVRATPHVWPYHRLTEKDDFWVLPKKECDQLVDPNSGMNKVDAVFIFNDPRDWGTDVQIVMDMLLSQDGHIGTKANWHPRPSEPTLKSPSIPIYFSNNDLLWANQYPLPRLGQGALRTTIEALFTELTGYKLRSTIIGKPVRETYEFAEETLDDWRQKTFNLAPGSWEKVYMVGDNPASDIDGANRYGWESMLVRTGVFRDADLPDAVAKPNAGIYDNVLDAVRAGIKRHY</sequence>
<dbReference type="PANTHER" id="PTHR14269:SF57">
    <property type="entry name" value="SUPERFAMILY HYDROLASE, PUTATIVE (AFU_ORTHOLOGUE AFUA_2G02580)-RELATED"/>
    <property type="match status" value="1"/>
</dbReference>
<dbReference type="InterPro" id="IPR006353">
    <property type="entry name" value="HAD-SF_hydro_IIA_CECR5"/>
</dbReference>
<organism evidence="1 3">
    <name type="scientific">Yarrowia lipolytica</name>
    <name type="common">Candida lipolytica</name>
    <dbReference type="NCBI Taxonomy" id="4952"/>
    <lineage>
        <taxon>Eukaryota</taxon>
        <taxon>Fungi</taxon>
        <taxon>Dikarya</taxon>
        <taxon>Ascomycota</taxon>
        <taxon>Saccharomycotina</taxon>
        <taxon>Dipodascomycetes</taxon>
        <taxon>Dipodascales</taxon>
        <taxon>Dipodascales incertae sedis</taxon>
        <taxon>Yarrowia</taxon>
    </lineage>
</organism>
<dbReference type="Pfam" id="PF13344">
    <property type="entry name" value="Hydrolase_6"/>
    <property type="match status" value="1"/>
</dbReference>
<dbReference type="InterPro" id="IPR006357">
    <property type="entry name" value="HAD-SF_hydro_IIA"/>
</dbReference>
<reference evidence="2 4" key="2">
    <citation type="submission" date="2018-07" db="EMBL/GenBank/DDBJ databases">
        <title>Draft Genome Assemblies for Five Robust Yarrowia lipolytica Strains Exhibiting High Lipid Production and Pentose Sugar Utilization and Sugar Alcohol Secretion from Undetoxified Lignocellulosic Biomass Hydrolysates.</title>
        <authorList>
            <consortium name="DOE Joint Genome Institute"/>
            <person name="Walker C."/>
            <person name="Ryu S."/>
            <person name="Na H."/>
            <person name="Zane M."/>
            <person name="LaButti K."/>
            <person name="Lipzen A."/>
            <person name="Haridas S."/>
            <person name="Barry K."/>
            <person name="Grigoriev I.V."/>
            <person name="Quarterman J."/>
            <person name="Slininger P."/>
            <person name="Dien B."/>
            <person name="Trinh C.T."/>
        </authorList>
    </citation>
    <scope>NUCLEOTIDE SEQUENCE [LARGE SCALE GENOMIC DNA]</scope>
    <source>
        <strain evidence="2 4">YB392</strain>
    </source>
</reference>
<dbReference type="eggNOG" id="KOG1618">
    <property type="taxonomic scope" value="Eukaryota"/>
</dbReference>
<dbReference type="InterPro" id="IPR023214">
    <property type="entry name" value="HAD_sf"/>
</dbReference>
<dbReference type="VEuPathDB" id="FungiDB:YALI1_A01468g"/>
<gene>
    <name evidence="2" type="ORF">B0I71DRAFT_135883</name>
    <name evidence="1" type="ORF">YALI1_A01468g</name>
</gene>
<reference evidence="1 3" key="1">
    <citation type="journal article" date="2016" name="PLoS ONE">
        <title>Sequence Assembly of Yarrowia lipolytica Strain W29/CLIB89 Shows Transposable Element Diversity.</title>
        <authorList>
            <person name="Magnan C."/>
            <person name="Yu J."/>
            <person name="Chang I."/>
            <person name="Jahn E."/>
            <person name="Kanomata Y."/>
            <person name="Wu J."/>
            <person name="Zeller M."/>
            <person name="Oakes M."/>
            <person name="Baldi P."/>
            <person name="Sandmeyer S."/>
        </authorList>
    </citation>
    <scope>NUCLEOTIDE SEQUENCE [LARGE SCALE GENOMIC DNA]</scope>
    <source>
        <strain evidence="1">CLIB89</strain>
        <strain evidence="3">CLIB89(W29)</strain>
    </source>
</reference>
<dbReference type="NCBIfam" id="TIGR01456">
    <property type="entry name" value="CECR5"/>
    <property type="match status" value="1"/>
</dbReference>
<dbReference type="EMBL" id="CP017553">
    <property type="protein sequence ID" value="AOW00122.1"/>
    <property type="molecule type" value="Genomic_DNA"/>
</dbReference>
<proteinExistence type="predicted"/>
<dbReference type="NCBIfam" id="TIGR01460">
    <property type="entry name" value="HAD-SF-IIA"/>
    <property type="match status" value="1"/>
</dbReference>
<dbReference type="Proteomes" id="UP000182444">
    <property type="component" value="Chromosome 1A"/>
</dbReference>
<dbReference type="GO" id="GO:0005739">
    <property type="term" value="C:mitochondrion"/>
    <property type="evidence" value="ECO:0007669"/>
    <property type="project" value="TreeGrafter"/>
</dbReference>
<dbReference type="FunFam" id="3.40.50.1000:FF:000069">
    <property type="entry name" value="HAD-superfamily subfamily IIA hydrolase"/>
    <property type="match status" value="1"/>
</dbReference>
<protein>
    <submittedName>
        <fullName evidence="2">HAD-like domain-containing protein</fullName>
    </submittedName>
</protein>
<name>A0A1D8N3B1_YARLL</name>
<accession>A0A1D8N3B1</accession>
<dbReference type="SUPFAM" id="SSF56784">
    <property type="entry name" value="HAD-like"/>
    <property type="match status" value="1"/>
</dbReference>
<dbReference type="EMBL" id="KZ859082">
    <property type="protein sequence ID" value="RDW23479.1"/>
    <property type="molecule type" value="Genomic_DNA"/>
</dbReference>
<dbReference type="OrthoDB" id="10251048at2759"/>
<dbReference type="GO" id="GO:0046474">
    <property type="term" value="P:glycerophospholipid biosynthetic process"/>
    <property type="evidence" value="ECO:0007669"/>
    <property type="project" value="TreeGrafter"/>
</dbReference>
<dbReference type="Gene3D" id="3.40.50.1000">
    <property type="entry name" value="HAD superfamily/HAD-like"/>
    <property type="match status" value="2"/>
</dbReference>
<evidence type="ECO:0000313" key="1">
    <source>
        <dbReference type="EMBL" id="AOW00122.1"/>
    </source>
</evidence>
<evidence type="ECO:0000313" key="2">
    <source>
        <dbReference type="EMBL" id="RDW23479.1"/>
    </source>
</evidence>
<evidence type="ECO:0000313" key="4">
    <source>
        <dbReference type="Proteomes" id="UP000256601"/>
    </source>
</evidence>
<dbReference type="Proteomes" id="UP000256601">
    <property type="component" value="Unassembled WGS sequence"/>
</dbReference>
<dbReference type="GeneID" id="2905757"/>
<evidence type="ECO:0000313" key="3">
    <source>
        <dbReference type="Proteomes" id="UP000182444"/>
    </source>
</evidence>
<dbReference type="AlphaFoldDB" id="A0A1D8N3B1"/>
<dbReference type="InterPro" id="IPR050324">
    <property type="entry name" value="CDP-alcohol_PTase-I"/>
</dbReference>
<dbReference type="OMA" id="WPFHDLT"/>
<dbReference type="VEuPathDB" id="FungiDB:YALI0_A01045g"/>